<evidence type="ECO:0000256" key="2">
    <source>
        <dbReference type="ARBA" id="ARBA00023155"/>
    </source>
</evidence>
<dbReference type="AlphaFoldDB" id="A0ABD3D087"/>
<evidence type="ECO:0000256" key="1">
    <source>
        <dbReference type="ARBA" id="ARBA00023125"/>
    </source>
</evidence>
<dbReference type="GO" id="GO:0003677">
    <property type="term" value="F:DNA binding"/>
    <property type="evidence" value="ECO:0007669"/>
    <property type="project" value="UniProtKB-KW"/>
</dbReference>
<keyword evidence="1" id="KW-0238">DNA-binding</keyword>
<reference evidence="5" key="1">
    <citation type="journal article" date="2024" name="IScience">
        <title>Strigolactones Initiate the Formation of Haustorium-like Structures in Castilleja.</title>
        <authorList>
            <person name="Buerger M."/>
            <person name="Peterson D."/>
            <person name="Chory J."/>
        </authorList>
    </citation>
    <scope>NUCLEOTIDE SEQUENCE [LARGE SCALE GENOMIC DNA]</scope>
</reference>
<name>A0ABD3D087_9LAMI</name>
<keyword evidence="2" id="KW-0371">Homeobox</keyword>
<keyword evidence="3" id="KW-0539">Nucleus</keyword>
<evidence type="ECO:0000313" key="5">
    <source>
        <dbReference type="Proteomes" id="UP001632038"/>
    </source>
</evidence>
<dbReference type="InterPro" id="IPR050224">
    <property type="entry name" value="TALE_homeobox"/>
</dbReference>
<keyword evidence="5" id="KW-1185">Reference proteome</keyword>
<gene>
    <name evidence="4" type="ORF">CASFOL_021286</name>
</gene>
<organism evidence="4 5">
    <name type="scientific">Castilleja foliolosa</name>
    <dbReference type="NCBI Taxonomy" id="1961234"/>
    <lineage>
        <taxon>Eukaryota</taxon>
        <taxon>Viridiplantae</taxon>
        <taxon>Streptophyta</taxon>
        <taxon>Embryophyta</taxon>
        <taxon>Tracheophyta</taxon>
        <taxon>Spermatophyta</taxon>
        <taxon>Magnoliopsida</taxon>
        <taxon>eudicotyledons</taxon>
        <taxon>Gunneridae</taxon>
        <taxon>Pentapetalae</taxon>
        <taxon>asterids</taxon>
        <taxon>lamiids</taxon>
        <taxon>Lamiales</taxon>
        <taxon>Orobanchaceae</taxon>
        <taxon>Pedicularideae</taxon>
        <taxon>Castillejinae</taxon>
        <taxon>Castilleja</taxon>
    </lineage>
</organism>
<comment type="caution">
    <text evidence="4">The sequence shown here is derived from an EMBL/GenBank/DDBJ whole genome shotgun (WGS) entry which is preliminary data.</text>
</comment>
<dbReference type="EMBL" id="JAVIJP010000028">
    <property type="protein sequence ID" value="KAL3634232.1"/>
    <property type="molecule type" value="Genomic_DNA"/>
</dbReference>
<sequence>MFRSGIGNQILSVSNWFINARVRLWKPMVEEMYQHEFHEVQPPLASEMTEPKSAENNENYTTINNIIRQGKQVVVPPSAAAEYRCFTADLEPEPGNLVGGEGNNEVSLTLGLRRSENVPRMTKLSIRDQFEDY</sequence>
<dbReference type="PANTHER" id="PTHR11850">
    <property type="entry name" value="HOMEOBOX PROTEIN TRANSCRIPTION FACTORS"/>
    <property type="match status" value="1"/>
</dbReference>
<dbReference type="Proteomes" id="UP001632038">
    <property type="component" value="Unassembled WGS sequence"/>
</dbReference>
<protein>
    <submittedName>
        <fullName evidence="4">Uncharacterized protein</fullName>
    </submittedName>
</protein>
<accession>A0ABD3D087</accession>
<evidence type="ECO:0000256" key="3">
    <source>
        <dbReference type="ARBA" id="ARBA00023242"/>
    </source>
</evidence>
<dbReference type="Gene3D" id="1.10.10.60">
    <property type="entry name" value="Homeodomain-like"/>
    <property type="match status" value="1"/>
</dbReference>
<evidence type="ECO:0000313" key="4">
    <source>
        <dbReference type="EMBL" id="KAL3634232.1"/>
    </source>
</evidence>
<proteinExistence type="predicted"/>